<dbReference type="HOGENOM" id="CLU_000445_69_8_5"/>
<proteinExistence type="predicted"/>
<reference evidence="4 5" key="1">
    <citation type="journal article" date="2007" name="Appl. Environ. Microbiol.">
        <title>Rhizobial factors required for stem nodule maturation and maintenance in Sesbania rostrata-Azorhizobium caulinodans ORS571 symbiosis.</title>
        <authorList>
            <person name="Suzuki S."/>
            <person name="Aono T."/>
            <person name="Lee KB."/>
            <person name="Suzuki T."/>
            <person name="Liu CT."/>
            <person name="Miwa H."/>
            <person name="Wakao S."/>
            <person name="Iki T."/>
            <person name="Oyaizu H."/>
        </authorList>
    </citation>
    <scope>NUCLEOTIDE SEQUENCE [LARGE SCALE GENOMIC DNA]</scope>
    <source>
        <strain evidence="5">ATCC 43989 / DSM 5975 / JCM 20966 / LMG 6465 / NBRC 14845 / NCIMB 13405 / ORS 571</strain>
    </source>
</reference>
<dbReference type="Proteomes" id="UP000000270">
    <property type="component" value="Chromosome"/>
</dbReference>
<accession>A8I5H9</accession>
<dbReference type="InterPro" id="IPR050595">
    <property type="entry name" value="Bact_response_regulator"/>
</dbReference>
<feature type="modified residue" description="4-aspartylphosphate" evidence="2">
    <location>
        <position position="55"/>
    </location>
</feature>
<name>A8I5H9_AZOC5</name>
<reference evidence="5" key="2">
    <citation type="submission" date="2007-04" db="EMBL/GenBank/DDBJ databases">
        <title>Complete genome sequence of the nitrogen-fixing bacterium Azorhizobium caulinodans ORS571.</title>
        <authorList>
            <person name="Lee K.B."/>
            <person name="Backer P.D."/>
            <person name="Aono T."/>
            <person name="Liu C.T."/>
            <person name="Suzuki S."/>
            <person name="Suzuki T."/>
            <person name="Kaneko T."/>
            <person name="Yamada M."/>
            <person name="Tabata S."/>
            <person name="Kupfer D.M."/>
            <person name="Najar F.Z."/>
            <person name="Wiley G.B."/>
            <person name="Roe B."/>
            <person name="Binnewies T."/>
            <person name="Ussery D."/>
            <person name="Vereecke D."/>
            <person name="Gevers D."/>
            <person name="Holsters M."/>
            <person name="Oyaizu H."/>
        </authorList>
    </citation>
    <scope>NUCLEOTIDE SEQUENCE [LARGE SCALE GENOMIC DNA]</scope>
    <source>
        <strain evidence="5">ATCC 43989 / DSM 5975 / JCM 20966 / LMG 6465 / NBRC 14845 / NCIMB 13405 / ORS 571</strain>
    </source>
</reference>
<organism evidence="4 5">
    <name type="scientific">Azorhizobium caulinodans (strain ATCC 43989 / DSM 5975 / JCM 20966 / LMG 6465 / NBRC 14845 / NCIMB 13405 / ORS 571)</name>
    <dbReference type="NCBI Taxonomy" id="438753"/>
    <lineage>
        <taxon>Bacteria</taxon>
        <taxon>Pseudomonadati</taxon>
        <taxon>Pseudomonadota</taxon>
        <taxon>Alphaproteobacteria</taxon>
        <taxon>Hyphomicrobiales</taxon>
        <taxon>Xanthobacteraceae</taxon>
        <taxon>Azorhizobium</taxon>
    </lineage>
</organism>
<dbReference type="EMBL" id="AP009384">
    <property type="protein sequence ID" value="BAF88280.1"/>
    <property type="molecule type" value="Genomic_DNA"/>
</dbReference>
<dbReference type="InterPro" id="IPR011006">
    <property type="entry name" value="CheY-like_superfamily"/>
</dbReference>
<dbReference type="Gene3D" id="3.40.50.2300">
    <property type="match status" value="1"/>
</dbReference>
<dbReference type="GO" id="GO:0000160">
    <property type="term" value="P:phosphorelay signal transduction system"/>
    <property type="evidence" value="ECO:0007669"/>
    <property type="project" value="InterPro"/>
</dbReference>
<reference evidence="4 5" key="5">
    <citation type="journal article" date="2010" name="Appl. Environ. Microbiol.">
        <title>phrR-like gene praR of Azorhizobium caulinodans ORS571 is essential for symbiosis with Sesbania rostrata and is involved in expression of reb genes.</title>
        <authorList>
            <person name="Akiba N."/>
            <person name="Aono T."/>
            <person name="Toyazaki H."/>
            <person name="Sato S."/>
            <person name="Oyaizu H."/>
        </authorList>
    </citation>
    <scope>NUCLEOTIDE SEQUENCE [LARGE SCALE GENOMIC DNA]</scope>
    <source>
        <strain evidence="5">ATCC 43989 / DSM 5975 / JCM 20966 / LMG 6465 / NBRC 14845 / NCIMB 13405 / ORS 571</strain>
    </source>
</reference>
<evidence type="ECO:0000313" key="5">
    <source>
        <dbReference type="Proteomes" id="UP000000270"/>
    </source>
</evidence>
<dbReference type="KEGG" id="azc:AZC_2282"/>
<dbReference type="PROSITE" id="PS50110">
    <property type="entry name" value="RESPONSE_REGULATORY"/>
    <property type="match status" value="1"/>
</dbReference>
<protein>
    <submittedName>
        <fullName evidence="4">Response regulator receiver</fullName>
    </submittedName>
</protein>
<dbReference type="Pfam" id="PF00072">
    <property type="entry name" value="Response_reg"/>
    <property type="match status" value="1"/>
</dbReference>
<dbReference type="eggNOG" id="COG4566">
    <property type="taxonomic scope" value="Bacteria"/>
</dbReference>
<evidence type="ECO:0000259" key="3">
    <source>
        <dbReference type="PROSITE" id="PS50110"/>
    </source>
</evidence>
<gene>
    <name evidence="4" type="ordered locus">AZC_2282</name>
</gene>
<keyword evidence="5" id="KW-1185">Reference proteome</keyword>
<evidence type="ECO:0000313" key="4">
    <source>
        <dbReference type="EMBL" id="BAF88280.1"/>
    </source>
</evidence>
<reference evidence="4 5" key="3">
    <citation type="journal article" date="2008" name="BMC Genomics">
        <title>The genome of the versatile nitrogen fixer Azorhizobium caulinodans ORS571.</title>
        <authorList>
            <person name="Lee KB."/>
            <person name="Backer P.D."/>
            <person name="Aono T."/>
            <person name="Liu CT."/>
            <person name="Suzuki S."/>
            <person name="Suzuki T."/>
            <person name="Kaneko T."/>
            <person name="Yamada M."/>
            <person name="Tabata S."/>
            <person name="Kupfer D.M."/>
            <person name="Najar F.Z."/>
            <person name="Wiley G.B."/>
            <person name="Roe B."/>
            <person name="Binnewies T.T."/>
            <person name="Ussery D.W."/>
            <person name="D'Haeze W."/>
            <person name="Herder J.D."/>
            <person name="Gevers D."/>
            <person name="Vereecke D."/>
            <person name="Holsters M."/>
            <person name="Oyaizu H."/>
        </authorList>
    </citation>
    <scope>NUCLEOTIDE SEQUENCE [LARGE SCALE GENOMIC DNA]</scope>
    <source>
        <strain evidence="5">ATCC 43989 / DSM 5975 / JCM 20966 / LMG 6465 / NBRC 14845 / NCIMB 13405 / ORS 571</strain>
    </source>
</reference>
<evidence type="ECO:0000256" key="2">
    <source>
        <dbReference type="PROSITE-ProRule" id="PRU00169"/>
    </source>
</evidence>
<reference evidence="4 5" key="4">
    <citation type="journal article" date="2009" name="Appl. Environ. Microbiol.">
        <title>Comparative genome-wide transcriptional profiling of Azorhizobium caulinodans ORS571 grown under free-living and symbiotic conditions.</title>
        <authorList>
            <person name="Tsukada S."/>
            <person name="Aono T."/>
            <person name="Akiba N."/>
            <person name="Lee KB."/>
            <person name="Liu CT."/>
            <person name="Toyazaki H."/>
            <person name="Oyaizu H."/>
        </authorList>
    </citation>
    <scope>NUCLEOTIDE SEQUENCE [LARGE SCALE GENOMIC DNA]</scope>
    <source>
        <strain evidence="5">ATCC 43989 / DSM 5975 / JCM 20966 / LMG 6465 / NBRC 14845 / NCIMB 13405 / ORS 571</strain>
    </source>
</reference>
<feature type="domain" description="Response regulatory" evidence="3">
    <location>
        <begin position="6"/>
        <end position="120"/>
    </location>
</feature>
<reference evidence="4 5" key="6">
    <citation type="journal article" date="2011" name="Appl. Environ. Microbiol.">
        <title>Involvement of the azorhizobial chromosome partition gene (parA) in the onset of bacteroid differentiation during Sesbania rostrata stem nodule development.</title>
        <authorList>
            <person name="Liu CT."/>
            <person name="Lee KB."/>
            <person name="Wang YS."/>
            <person name="Peng MH."/>
            <person name="Lee KT."/>
            <person name="Suzuki S."/>
            <person name="Suzuki T."/>
            <person name="Oyaizu H."/>
        </authorList>
    </citation>
    <scope>NUCLEOTIDE SEQUENCE [LARGE SCALE GENOMIC DNA]</scope>
    <source>
        <strain evidence="5">ATCC 43989 / DSM 5975 / JCM 20966 / LMG 6465 / NBRC 14845 / NCIMB 13405 / ORS 571</strain>
    </source>
</reference>
<dbReference type="SUPFAM" id="SSF52172">
    <property type="entry name" value="CheY-like"/>
    <property type="match status" value="1"/>
</dbReference>
<dbReference type="PANTHER" id="PTHR44591:SF25">
    <property type="entry name" value="CHEMOTAXIS TWO-COMPONENT RESPONSE REGULATOR"/>
    <property type="match status" value="1"/>
</dbReference>
<dbReference type="AlphaFoldDB" id="A8I5H9"/>
<dbReference type="PANTHER" id="PTHR44591">
    <property type="entry name" value="STRESS RESPONSE REGULATOR PROTEIN 1"/>
    <property type="match status" value="1"/>
</dbReference>
<dbReference type="SMART" id="SM00448">
    <property type="entry name" value="REC"/>
    <property type="match status" value="1"/>
</dbReference>
<dbReference type="RefSeq" id="WP_012170809.1">
    <property type="nucleotide sequence ID" value="NC_009937.1"/>
</dbReference>
<keyword evidence="1 2" id="KW-0597">Phosphoprotein</keyword>
<dbReference type="InterPro" id="IPR001789">
    <property type="entry name" value="Sig_transdc_resp-reg_receiver"/>
</dbReference>
<evidence type="ECO:0000256" key="1">
    <source>
        <dbReference type="ARBA" id="ARBA00022553"/>
    </source>
</evidence>
<sequence>MSVSPMITIIDDDEFVRLATESFMRSLGFETRTFACAEDFFSSPLRHATDCIITDVQMPGMSGVELLARLRAEGSAVPVIVVTAFPSDRIRSRATELGALGFFPKPFSGADIVACIEKAVGPGPAGP</sequence>
<dbReference type="STRING" id="438753.AZC_2282"/>